<evidence type="ECO:0000313" key="1">
    <source>
        <dbReference type="EMBL" id="GLX85857.1"/>
    </source>
</evidence>
<keyword evidence="2" id="KW-1185">Reference proteome</keyword>
<dbReference type="EMBL" id="BSSV01000004">
    <property type="protein sequence ID" value="GLX85857.1"/>
    <property type="molecule type" value="Genomic_DNA"/>
</dbReference>
<proteinExistence type="predicted"/>
<evidence type="ECO:0008006" key="3">
    <source>
        <dbReference type="Google" id="ProtNLM"/>
    </source>
</evidence>
<reference evidence="1 2" key="1">
    <citation type="submission" date="2023-03" db="EMBL/GenBank/DDBJ databases">
        <title>Thalassotalea loyana LMG 22536T draft genome sequence.</title>
        <authorList>
            <person name="Sawabe T."/>
        </authorList>
    </citation>
    <scope>NUCLEOTIDE SEQUENCE [LARGE SCALE GENOMIC DNA]</scope>
    <source>
        <strain evidence="1 2">LMG 22536</strain>
    </source>
</reference>
<organism evidence="1 2">
    <name type="scientific">Thalassotalea loyana</name>
    <dbReference type="NCBI Taxonomy" id="280483"/>
    <lineage>
        <taxon>Bacteria</taxon>
        <taxon>Pseudomonadati</taxon>
        <taxon>Pseudomonadota</taxon>
        <taxon>Gammaproteobacteria</taxon>
        <taxon>Alteromonadales</taxon>
        <taxon>Colwelliaceae</taxon>
        <taxon>Thalassotalea</taxon>
    </lineage>
</organism>
<name>A0ABQ6HCL8_9GAMM</name>
<protein>
    <recommendedName>
        <fullName evidence="3">STAS/SEC14 domain-containing protein</fullName>
    </recommendedName>
</protein>
<dbReference type="Proteomes" id="UP001157134">
    <property type="component" value="Unassembled WGS sequence"/>
</dbReference>
<evidence type="ECO:0000313" key="2">
    <source>
        <dbReference type="Proteomes" id="UP001157134"/>
    </source>
</evidence>
<sequence length="131" mass="15187">MLNSQFRAHGYCDIHTKDNIIYIDAYGPWNKEYFDNLHQRLAGVVTEVDRDNFAVYLCPIGEAIAMKDGLEQHKMFLEHSKVKAVAINLNQCATKFLTKKLCVDIYASQNITHEFFTEKQIAINWLRGFLD</sequence>
<comment type="caution">
    <text evidence="1">The sequence shown here is derived from an EMBL/GenBank/DDBJ whole genome shotgun (WGS) entry which is preliminary data.</text>
</comment>
<accession>A0ABQ6HCL8</accession>
<gene>
    <name evidence="1" type="ORF">tloyanaT_21090</name>
</gene>